<dbReference type="HOGENOM" id="CLU_2196344_0_0_1"/>
<proteinExistence type="predicted"/>
<organism evidence="1 2">
    <name type="scientific">Aspergillus fumigatus (strain CBS 144.89 / FGSC A1163 / CEA10)</name>
    <name type="common">Neosartorya fumigata</name>
    <dbReference type="NCBI Taxonomy" id="451804"/>
    <lineage>
        <taxon>Eukaryota</taxon>
        <taxon>Fungi</taxon>
        <taxon>Dikarya</taxon>
        <taxon>Ascomycota</taxon>
        <taxon>Pezizomycotina</taxon>
        <taxon>Eurotiomycetes</taxon>
        <taxon>Eurotiomycetidae</taxon>
        <taxon>Eurotiales</taxon>
        <taxon>Aspergillaceae</taxon>
        <taxon>Aspergillus</taxon>
        <taxon>Aspergillus subgen. Fumigati</taxon>
    </lineage>
</organism>
<name>B0XVN3_ASPFC</name>
<gene>
    <name evidence="1" type="ORF">AFUB_033050</name>
</gene>
<dbReference type="Proteomes" id="UP000001699">
    <property type="component" value="Unassembled WGS sequence"/>
</dbReference>
<evidence type="ECO:0000313" key="1">
    <source>
        <dbReference type="EMBL" id="EDP55241.1"/>
    </source>
</evidence>
<accession>B0XVN3</accession>
<evidence type="ECO:0000313" key="2">
    <source>
        <dbReference type="Proteomes" id="UP000001699"/>
    </source>
</evidence>
<reference evidence="1 2" key="1">
    <citation type="journal article" date="2008" name="PLoS Genet.">
        <title>Genomic islands in the pathogenic filamentous fungus Aspergillus fumigatus.</title>
        <authorList>
            <person name="Fedorova N.D."/>
            <person name="Khaldi N."/>
            <person name="Joardar V.S."/>
            <person name="Maiti R."/>
            <person name="Amedeo P."/>
            <person name="Anderson M.J."/>
            <person name="Crabtree J."/>
            <person name="Silva J.C."/>
            <person name="Badger J.H."/>
            <person name="Albarraq A."/>
            <person name="Angiuoli S."/>
            <person name="Bussey H."/>
            <person name="Bowyer P."/>
            <person name="Cotty P.J."/>
            <person name="Dyer P.S."/>
            <person name="Egan A."/>
            <person name="Galens K."/>
            <person name="Fraser-Liggett C.M."/>
            <person name="Haas B.J."/>
            <person name="Inman J.M."/>
            <person name="Kent R."/>
            <person name="Lemieux S."/>
            <person name="Malavazi I."/>
            <person name="Orvis J."/>
            <person name="Roemer T."/>
            <person name="Ronning C.M."/>
            <person name="Sundaram J.P."/>
            <person name="Sutton G."/>
            <person name="Turner G."/>
            <person name="Venter J.C."/>
            <person name="White O.R."/>
            <person name="Whitty B.R."/>
            <person name="Youngman P."/>
            <person name="Wolfe K.H."/>
            <person name="Goldman G.H."/>
            <person name="Wortman J.R."/>
            <person name="Jiang B."/>
            <person name="Denning D.W."/>
            <person name="Nierman W.C."/>
        </authorList>
    </citation>
    <scope>NUCLEOTIDE SEQUENCE [LARGE SCALE GENOMIC DNA]</scope>
    <source>
        <strain evidence="2">CBS 144.89 / FGSC A1163 / CEA10</strain>
    </source>
</reference>
<keyword evidence="2" id="KW-1185">Reference proteome</keyword>
<dbReference type="EMBL" id="DS499595">
    <property type="protein sequence ID" value="EDP55241.1"/>
    <property type="molecule type" value="Genomic_DNA"/>
</dbReference>
<dbReference type="VEuPathDB" id="FungiDB:AFUB_033050"/>
<protein>
    <submittedName>
        <fullName evidence="1">Uncharacterized protein</fullName>
    </submittedName>
</protein>
<dbReference type="AlphaFoldDB" id="B0XVN3"/>
<sequence length="108" mass="12408">MSLEVMQSIFDFRLDVNNKVLLETGVVGSIVFQPFPRSIAQKALELGIKEYIANGTLPDVYCPLYMNDIDAGQEYWSRLRTRDRPLQTRLKYDPARFLQTRTGGFCLS</sequence>